<dbReference type="InterPro" id="IPR036264">
    <property type="entry name" value="Bact_exopeptidase_dim_dom"/>
</dbReference>
<dbReference type="InterPro" id="IPR017439">
    <property type="entry name" value="Amidohydrolase"/>
</dbReference>
<dbReference type="EMBL" id="PCVK01000076">
    <property type="protein sequence ID" value="PIQ71571.1"/>
    <property type="molecule type" value="Genomic_DNA"/>
</dbReference>
<gene>
    <name evidence="2" type="ORF">COV87_02635</name>
</gene>
<dbReference type="AlphaFoldDB" id="A0A2H0KJZ2"/>
<organism evidence="2 3">
    <name type="scientific">Candidatus Roizmanbacteria bacterium CG11_big_fil_rev_8_21_14_0_20_37_16</name>
    <dbReference type="NCBI Taxonomy" id="1974857"/>
    <lineage>
        <taxon>Bacteria</taxon>
        <taxon>Candidatus Roizmaniibacteriota</taxon>
    </lineage>
</organism>
<dbReference type="SUPFAM" id="SSF53187">
    <property type="entry name" value="Zn-dependent exopeptidases"/>
    <property type="match status" value="1"/>
</dbReference>
<reference evidence="2 3" key="1">
    <citation type="submission" date="2017-09" db="EMBL/GenBank/DDBJ databases">
        <title>Depth-based differentiation of microbial function through sediment-hosted aquifers and enrichment of novel symbionts in the deep terrestrial subsurface.</title>
        <authorList>
            <person name="Probst A.J."/>
            <person name="Ladd B."/>
            <person name="Jarett J.K."/>
            <person name="Geller-Mcgrath D.E."/>
            <person name="Sieber C.M."/>
            <person name="Emerson J.B."/>
            <person name="Anantharaman K."/>
            <person name="Thomas B.C."/>
            <person name="Malmstrom R."/>
            <person name="Stieglmeier M."/>
            <person name="Klingl A."/>
            <person name="Woyke T."/>
            <person name="Ryan C.M."/>
            <person name="Banfield J.F."/>
        </authorList>
    </citation>
    <scope>NUCLEOTIDE SEQUENCE [LARGE SCALE GENOMIC DNA]</scope>
    <source>
        <strain evidence="2">CG11_big_fil_rev_8_21_14_0_20_37_16</strain>
    </source>
</reference>
<dbReference type="InterPro" id="IPR011650">
    <property type="entry name" value="Peptidase_M20_dimer"/>
</dbReference>
<accession>A0A2H0KJZ2</accession>
<dbReference type="PANTHER" id="PTHR11014">
    <property type="entry name" value="PEPTIDASE M20 FAMILY MEMBER"/>
    <property type="match status" value="1"/>
</dbReference>
<name>A0A2H0KJZ2_9BACT</name>
<comment type="caution">
    <text evidence="2">The sequence shown here is derived from an EMBL/GenBank/DDBJ whole genome shotgun (WGS) entry which is preliminary data.</text>
</comment>
<protein>
    <recommendedName>
        <fullName evidence="1">Peptidase M20 dimerisation domain-containing protein</fullName>
    </recommendedName>
</protein>
<dbReference type="NCBIfam" id="TIGR01891">
    <property type="entry name" value="amidohydrolases"/>
    <property type="match status" value="1"/>
</dbReference>
<dbReference type="PANTHER" id="PTHR11014:SF63">
    <property type="entry name" value="METALLOPEPTIDASE, PUTATIVE (AFU_ORTHOLOGUE AFUA_6G09600)-RELATED"/>
    <property type="match status" value="1"/>
</dbReference>
<proteinExistence type="predicted"/>
<dbReference type="Proteomes" id="UP000229497">
    <property type="component" value="Unassembled WGS sequence"/>
</dbReference>
<dbReference type="Gene3D" id="3.30.70.360">
    <property type="match status" value="1"/>
</dbReference>
<sequence length="363" mass="40390">MNILTDKKKLNELAELGWQEVKTTDYIATQLKVKPLKRGFGNGNTGLLYKIGNGTNAILLRADIDALKTANGIKHTCGHSTHMASLMGVVKDTLQFEKELSKQNKSIYFLFQPAEETFPSGGKAFVDECPEILKEIKSAYAIHVRPHMKLGMIGLQPGTIWAQGDYMEIEVTGKMIHIKNNLDSIDAIYASSLIVGGIKKIQKAHKSIRVGIGVISGGRQTNTVADYVILKGDIRLPNTHIKIIIKEEIKELIKLTEQKTKTIITLHYFDGTPPVINNSHTTSQIVRYFQTRPDVSFKLQTSGLFSYGCEDFAYISEKVPSTIALIGTGGTYDLHEENCTISDQGTINAYLYFKTLVDWFVQS</sequence>
<dbReference type="InterPro" id="IPR002933">
    <property type="entry name" value="Peptidase_M20"/>
</dbReference>
<evidence type="ECO:0000313" key="3">
    <source>
        <dbReference type="Proteomes" id="UP000229497"/>
    </source>
</evidence>
<evidence type="ECO:0000259" key="1">
    <source>
        <dbReference type="Pfam" id="PF07687"/>
    </source>
</evidence>
<evidence type="ECO:0000313" key="2">
    <source>
        <dbReference type="EMBL" id="PIQ71571.1"/>
    </source>
</evidence>
<dbReference type="Pfam" id="PF01546">
    <property type="entry name" value="Peptidase_M20"/>
    <property type="match status" value="1"/>
</dbReference>
<feature type="domain" description="Peptidase M20 dimerisation" evidence="1">
    <location>
        <begin position="167"/>
        <end position="254"/>
    </location>
</feature>
<dbReference type="SUPFAM" id="SSF55031">
    <property type="entry name" value="Bacterial exopeptidase dimerisation domain"/>
    <property type="match status" value="1"/>
</dbReference>
<dbReference type="GO" id="GO:0016787">
    <property type="term" value="F:hydrolase activity"/>
    <property type="evidence" value="ECO:0007669"/>
    <property type="project" value="InterPro"/>
</dbReference>
<dbReference type="Pfam" id="PF07687">
    <property type="entry name" value="M20_dimer"/>
    <property type="match status" value="1"/>
</dbReference>
<dbReference type="Gene3D" id="3.40.630.10">
    <property type="entry name" value="Zn peptidases"/>
    <property type="match status" value="1"/>
</dbReference>